<name>A0AAV6JG75_9ERIC</name>
<feature type="transmembrane region" description="Helical" evidence="9">
    <location>
        <begin position="210"/>
        <end position="228"/>
    </location>
</feature>
<feature type="domain" description="Ubiquitin-like" evidence="10">
    <location>
        <begin position="505"/>
        <end position="572"/>
    </location>
</feature>
<accession>A0AAV6JG75</accession>
<evidence type="ECO:0000256" key="8">
    <source>
        <dbReference type="SAM" id="MobiDB-lite"/>
    </source>
</evidence>
<keyword evidence="7" id="KW-0175">Coiled coil</keyword>
<dbReference type="GO" id="GO:0016746">
    <property type="term" value="F:acyltransferase activity"/>
    <property type="evidence" value="ECO:0007669"/>
    <property type="project" value="UniProtKB-KW"/>
</dbReference>
<evidence type="ECO:0000256" key="5">
    <source>
        <dbReference type="ARBA" id="ARBA00023136"/>
    </source>
</evidence>
<dbReference type="GO" id="GO:0005783">
    <property type="term" value="C:endoplasmic reticulum"/>
    <property type="evidence" value="ECO:0007669"/>
    <property type="project" value="TreeGrafter"/>
</dbReference>
<evidence type="ECO:0000256" key="1">
    <source>
        <dbReference type="ARBA" id="ARBA00004141"/>
    </source>
</evidence>
<feature type="transmembrane region" description="Helical" evidence="9">
    <location>
        <begin position="265"/>
        <end position="286"/>
    </location>
</feature>
<dbReference type="GO" id="GO:0051087">
    <property type="term" value="F:protein-folding chaperone binding"/>
    <property type="evidence" value="ECO:0007669"/>
    <property type="project" value="InterPro"/>
</dbReference>
<feature type="coiled-coil region" evidence="7">
    <location>
        <begin position="592"/>
        <end position="619"/>
    </location>
</feature>
<feature type="transmembrane region" description="Helical" evidence="9">
    <location>
        <begin position="87"/>
        <end position="107"/>
    </location>
</feature>
<dbReference type="GO" id="GO:0016020">
    <property type="term" value="C:membrane"/>
    <property type="evidence" value="ECO:0007669"/>
    <property type="project" value="UniProtKB-SubCell"/>
</dbReference>
<dbReference type="Proteomes" id="UP000823749">
    <property type="component" value="Chromosome 7"/>
</dbReference>
<dbReference type="GO" id="GO:0019432">
    <property type="term" value="P:triglyceride biosynthetic process"/>
    <property type="evidence" value="ECO:0007669"/>
    <property type="project" value="TreeGrafter"/>
</dbReference>
<dbReference type="SUPFAM" id="SSF54236">
    <property type="entry name" value="Ubiquitin-like"/>
    <property type="match status" value="1"/>
</dbReference>
<comment type="subcellular location">
    <subcellularLocation>
        <location evidence="1">Membrane</location>
        <topology evidence="1">Multi-pass membrane protein</topology>
    </subcellularLocation>
</comment>
<protein>
    <recommendedName>
        <fullName evidence="10">Ubiquitin-like domain-containing protein</fullName>
    </recommendedName>
</protein>
<dbReference type="InterPro" id="IPR000626">
    <property type="entry name" value="Ubiquitin-like_dom"/>
</dbReference>
<sequence length="697" mass="78394">MVLDMKSTASAIGVSVPVFRFLLCFLATIPVSFLWRHVPGGPPAKHLYAAATGAALSYLSFGFSSNLHFLVPMLLGYASMVLCRPRCGIITFFVGFAYLIGCHVYYMSGDAWKEGGIDATGALMVLVLKVISCAMNYNDGLLKEEDLREAQKKNRLLKLPSLVEYIGYCLCCGSHFAGPVYEMKDYLDCTEKKGIWAHSEKGPSPSPYGATIRALIQAAFCMGLYLYLVPQFPLSRFTEPLYQEYGFWTRLGYQYMAGFTARWKYYFIWSISEASIIISGLGFSGWTDSSPPKPRWDRAKNVDILRVEFAKTAAQIPLAWNIQVSTWLRYYVYDRLIQKGKKPGFFQLLATQTVSAVWHGLYPGYLIFFAQSALMIAGSRVIYRWQQAVPPKMDLVKKVFVFLNFAYTVLVLNYSCVGFMVLSLHETLVAYGSVNFIGTIVPIVVILLSYHKEMLKKNSKATGMLSLARQSTGGGGLQVAGLEVRPGGMLVQQRNSDQIFSGPKVKVRVKYGSACHEISILPQSSFGDLKKMLAGVTGLHPNDQKLIYKEKERNSRAFLDEVGVTNGSKLVLTEDVLSRERRFLESRRSEKIDKASKAIAEIKLEIDKLAKQVRRVQKYIETLDLLKTKDAGNEQRHSNEQMPKQMQHHLEQRKQRNLTTQWGTFGSGVAAAPPPFTSSSAYNNFRYFFRNPPSHFQ</sequence>
<feature type="transmembrane region" description="Helical" evidence="9">
    <location>
        <begin position="356"/>
        <end position="378"/>
    </location>
</feature>
<feature type="region of interest" description="Disordered" evidence="8">
    <location>
        <begin position="630"/>
        <end position="649"/>
    </location>
</feature>
<evidence type="ECO:0000256" key="2">
    <source>
        <dbReference type="ARBA" id="ARBA00022679"/>
    </source>
</evidence>
<dbReference type="PANTHER" id="PTHR13906:SF4">
    <property type="entry name" value="LYSOPHOSPHOLIPID ACYLTRANSFERASE 6"/>
    <property type="match status" value="1"/>
</dbReference>
<evidence type="ECO:0000313" key="12">
    <source>
        <dbReference type="Proteomes" id="UP000823749"/>
    </source>
</evidence>
<evidence type="ECO:0000313" key="11">
    <source>
        <dbReference type="EMBL" id="KAG5539708.1"/>
    </source>
</evidence>
<organism evidence="11 12">
    <name type="scientific">Rhododendron griersonianum</name>
    <dbReference type="NCBI Taxonomy" id="479676"/>
    <lineage>
        <taxon>Eukaryota</taxon>
        <taxon>Viridiplantae</taxon>
        <taxon>Streptophyta</taxon>
        <taxon>Embryophyta</taxon>
        <taxon>Tracheophyta</taxon>
        <taxon>Spermatophyta</taxon>
        <taxon>Magnoliopsida</taxon>
        <taxon>eudicotyledons</taxon>
        <taxon>Gunneridae</taxon>
        <taxon>Pentapetalae</taxon>
        <taxon>asterids</taxon>
        <taxon>Ericales</taxon>
        <taxon>Ericaceae</taxon>
        <taxon>Ericoideae</taxon>
        <taxon>Rhodoreae</taxon>
        <taxon>Rhododendron</taxon>
    </lineage>
</organism>
<feature type="transmembrane region" description="Helical" evidence="9">
    <location>
        <begin position="47"/>
        <end position="75"/>
    </location>
</feature>
<dbReference type="Gene3D" id="1.20.58.120">
    <property type="entry name" value="BAG domain"/>
    <property type="match status" value="1"/>
</dbReference>
<keyword evidence="6" id="KW-0012">Acyltransferase</keyword>
<keyword evidence="12" id="KW-1185">Reference proteome</keyword>
<gene>
    <name evidence="11" type="ORF">RHGRI_020050</name>
</gene>
<reference evidence="11" key="1">
    <citation type="submission" date="2020-08" db="EMBL/GenBank/DDBJ databases">
        <title>Plant Genome Project.</title>
        <authorList>
            <person name="Zhang R.-G."/>
        </authorList>
    </citation>
    <scope>NUCLEOTIDE SEQUENCE</scope>
    <source>
        <strain evidence="11">WSP0</strain>
        <tissue evidence="11">Leaf</tissue>
    </source>
</reference>
<feature type="transmembrane region" description="Helical" evidence="9">
    <location>
        <begin position="399"/>
        <end position="422"/>
    </location>
</feature>
<feature type="transmembrane region" description="Helical" evidence="9">
    <location>
        <begin position="119"/>
        <end position="138"/>
    </location>
</feature>
<evidence type="ECO:0000256" key="6">
    <source>
        <dbReference type="ARBA" id="ARBA00023315"/>
    </source>
</evidence>
<dbReference type="InterPro" id="IPR036533">
    <property type="entry name" value="BAG_dom_sf"/>
</dbReference>
<dbReference type="Pfam" id="PF03062">
    <property type="entry name" value="MBOAT"/>
    <property type="match status" value="1"/>
</dbReference>
<feature type="transmembrane region" description="Helical" evidence="9">
    <location>
        <begin position="12"/>
        <end position="35"/>
    </location>
</feature>
<dbReference type="InterPro" id="IPR029071">
    <property type="entry name" value="Ubiquitin-like_domsf"/>
</dbReference>
<dbReference type="InterPro" id="IPR049941">
    <property type="entry name" value="LPLAT_7/PORCN-like"/>
</dbReference>
<keyword evidence="3 9" id="KW-0812">Transmembrane</keyword>
<feature type="compositionally biased region" description="Basic and acidic residues" evidence="8">
    <location>
        <begin position="630"/>
        <end position="639"/>
    </location>
</feature>
<evidence type="ECO:0000256" key="7">
    <source>
        <dbReference type="SAM" id="Coils"/>
    </source>
</evidence>
<dbReference type="Gene3D" id="3.10.20.90">
    <property type="entry name" value="Phosphatidylinositol 3-kinase Catalytic Subunit, Chain A, domain 1"/>
    <property type="match status" value="1"/>
</dbReference>
<dbReference type="SMART" id="SM00213">
    <property type="entry name" value="UBQ"/>
    <property type="match status" value="1"/>
</dbReference>
<evidence type="ECO:0000256" key="3">
    <source>
        <dbReference type="ARBA" id="ARBA00022692"/>
    </source>
</evidence>
<dbReference type="AlphaFoldDB" id="A0AAV6JG75"/>
<feature type="transmembrane region" description="Helical" evidence="9">
    <location>
        <begin position="428"/>
        <end position="450"/>
    </location>
</feature>
<dbReference type="PROSITE" id="PS50053">
    <property type="entry name" value="UBIQUITIN_2"/>
    <property type="match status" value="1"/>
</dbReference>
<dbReference type="GO" id="GO:0008654">
    <property type="term" value="P:phospholipid biosynthetic process"/>
    <property type="evidence" value="ECO:0007669"/>
    <property type="project" value="TreeGrafter"/>
</dbReference>
<dbReference type="Pfam" id="PF00240">
    <property type="entry name" value="ubiquitin"/>
    <property type="match status" value="1"/>
</dbReference>
<keyword evidence="4 9" id="KW-1133">Transmembrane helix</keyword>
<keyword evidence="2" id="KW-0808">Transferase</keyword>
<keyword evidence="5 9" id="KW-0472">Membrane</keyword>
<evidence type="ECO:0000256" key="9">
    <source>
        <dbReference type="SAM" id="Phobius"/>
    </source>
</evidence>
<proteinExistence type="predicted"/>
<dbReference type="EMBL" id="JACTNZ010000007">
    <property type="protein sequence ID" value="KAG5539708.1"/>
    <property type="molecule type" value="Genomic_DNA"/>
</dbReference>
<evidence type="ECO:0000259" key="10">
    <source>
        <dbReference type="PROSITE" id="PS50053"/>
    </source>
</evidence>
<feature type="transmembrane region" description="Helical" evidence="9">
    <location>
        <begin position="159"/>
        <end position="177"/>
    </location>
</feature>
<dbReference type="GO" id="GO:0030258">
    <property type="term" value="P:lipid modification"/>
    <property type="evidence" value="ECO:0007669"/>
    <property type="project" value="TreeGrafter"/>
</dbReference>
<comment type="caution">
    <text evidence="11">The sequence shown here is derived from an EMBL/GenBank/DDBJ whole genome shotgun (WGS) entry which is preliminary data.</text>
</comment>
<evidence type="ECO:0000256" key="4">
    <source>
        <dbReference type="ARBA" id="ARBA00022989"/>
    </source>
</evidence>
<dbReference type="InterPro" id="IPR004299">
    <property type="entry name" value="MBOAT_fam"/>
</dbReference>
<dbReference type="PANTHER" id="PTHR13906">
    <property type="entry name" value="PORCUPINE"/>
    <property type="match status" value="1"/>
</dbReference>